<reference evidence="3" key="1">
    <citation type="journal article" date="2019" name="Int. J. Syst. Evol. Microbiol.">
        <title>The Global Catalogue of Microorganisms (GCM) 10K type strain sequencing project: providing services to taxonomists for standard genome sequencing and annotation.</title>
        <authorList>
            <consortium name="The Broad Institute Genomics Platform"/>
            <consortium name="The Broad Institute Genome Sequencing Center for Infectious Disease"/>
            <person name="Wu L."/>
            <person name="Ma J."/>
        </authorList>
    </citation>
    <scope>NUCLEOTIDE SEQUENCE [LARGE SCALE GENOMIC DNA]</scope>
    <source>
        <strain evidence="3">CCM 8725</strain>
    </source>
</reference>
<accession>A0ABW5FGT0</accession>
<dbReference type="EMBL" id="JBHUKY010000062">
    <property type="protein sequence ID" value="MFD2413277.1"/>
    <property type="molecule type" value="Genomic_DNA"/>
</dbReference>
<name>A0ABW5FGT0_9BACL</name>
<gene>
    <name evidence="2" type="ORF">ACFSX3_25665</name>
</gene>
<evidence type="ECO:0000313" key="3">
    <source>
        <dbReference type="Proteomes" id="UP001597448"/>
    </source>
</evidence>
<feature type="domain" description="DUF6843" evidence="1">
    <location>
        <begin position="28"/>
        <end position="119"/>
    </location>
</feature>
<dbReference type="Pfam" id="PF20862">
    <property type="entry name" value="DUF6843"/>
    <property type="match status" value="1"/>
</dbReference>
<dbReference type="Proteomes" id="UP001597448">
    <property type="component" value="Unassembled WGS sequence"/>
</dbReference>
<dbReference type="RefSeq" id="WP_209993424.1">
    <property type="nucleotide sequence ID" value="NZ_JBHSVQ010000001.1"/>
</dbReference>
<protein>
    <submittedName>
        <fullName evidence="2">DUF6843 domain-containing protein</fullName>
    </submittedName>
</protein>
<sequence>MKTLLPLFIPLILLALILVACSSNKSNLNTYLIPENYVGWVQIIYNQEGFDPIKQVNGKNIYTIPESGILKTSTPVEYGVSFDEFYYYDGQNRQQKIDVDQMIHGHHIGDGESVNSSGKIEGPTVQEFFVGTETELQNTPDPEYPVELMK</sequence>
<organism evidence="2 3">
    <name type="scientific">Paenibacillus rhizoplanae</name>
    <dbReference type="NCBI Taxonomy" id="1917181"/>
    <lineage>
        <taxon>Bacteria</taxon>
        <taxon>Bacillati</taxon>
        <taxon>Bacillota</taxon>
        <taxon>Bacilli</taxon>
        <taxon>Bacillales</taxon>
        <taxon>Paenibacillaceae</taxon>
        <taxon>Paenibacillus</taxon>
    </lineage>
</organism>
<dbReference type="InterPro" id="IPR049293">
    <property type="entry name" value="DUF6843"/>
</dbReference>
<evidence type="ECO:0000313" key="2">
    <source>
        <dbReference type="EMBL" id="MFD2413277.1"/>
    </source>
</evidence>
<dbReference type="PROSITE" id="PS51257">
    <property type="entry name" value="PROKAR_LIPOPROTEIN"/>
    <property type="match status" value="1"/>
</dbReference>
<evidence type="ECO:0000259" key="1">
    <source>
        <dbReference type="Pfam" id="PF20862"/>
    </source>
</evidence>
<keyword evidence="3" id="KW-1185">Reference proteome</keyword>
<comment type="caution">
    <text evidence="2">The sequence shown here is derived from an EMBL/GenBank/DDBJ whole genome shotgun (WGS) entry which is preliminary data.</text>
</comment>
<proteinExistence type="predicted"/>